<evidence type="ECO:0000256" key="3">
    <source>
        <dbReference type="SAM" id="SignalP"/>
    </source>
</evidence>
<feature type="transmembrane region" description="Helical" evidence="2">
    <location>
        <begin position="270"/>
        <end position="300"/>
    </location>
</feature>
<evidence type="ECO:0000313" key="5">
    <source>
        <dbReference type="Proteomes" id="UP000191285"/>
    </source>
</evidence>
<feature type="region of interest" description="Disordered" evidence="1">
    <location>
        <begin position="242"/>
        <end position="261"/>
    </location>
</feature>
<feature type="chain" id="PRO_5012483781" evidence="3">
    <location>
        <begin position="24"/>
        <end position="344"/>
    </location>
</feature>
<organism evidence="4 5">
    <name type="scientific">Penicillium steckii</name>
    <dbReference type="NCBI Taxonomy" id="303698"/>
    <lineage>
        <taxon>Eukaryota</taxon>
        <taxon>Fungi</taxon>
        <taxon>Dikarya</taxon>
        <taxon>Ascomycota</taxon>
        <taxon>Pezizomycotina</taxon>
        <taxon>Eurotiomycetes</taxon>
        <taxon>Eurotiomycetidae</taxon>
        <taxon>Eurotiales</taxon>
        <taxon>Aspergillaceae</taxon>
        <taxon>Penicillium</taxon>
    </lineage>
</organism>
<accession>A0A1V6SWJ0</accession>
<sequence length="344" mass="38047">MKLSWTPLCIAGAIASAIPYTTAHDVHLPYLPSLEPENPSNTYLSIKWAIQDGSLYANNDRVFPPAMSMQMHAPLYDSNHNIPLQQKDIELFYSLNAQPVPASDNGATHDILRINVELIDKEGRPVTPHAVAVDLLDHPDGTYRITRIRLDSPRSLRKPKPWQMKYWKTQVNALLNHHQPDLSSTSTKSPHSSTSKLQSTQSKGTTKSSPKNQPESTSTPETETETGVGYIFSPYGSTYIVSSNEGHHHGHHHPHHHDQKDSFMRLVRPVILPAMLGIGAGLVACLVGFCVGHLVISLAARLGLYKRGSQERDSRSSPACLEEGHPSEKAQLMIPQIHLTEPDS</sequence>
<evidence type="ECO:0000256" key="2">
    <source>
        <dbReference type="SAM" id="Phobius"/>
    </source>
</evidence>
<keyword evidence="5" id="KW-1185">Reference proteome</keyword>
<dbReference type="PANTHER" id="PTHR40622:SF1">
    <property type="match status" value="1"/>
</dbReference>
<keyword evidence="2" id="KW-0472">Membrane</keyword>
<name>A0A1V6SWJ0_9EURO</name>
<evidence type="ECO:0000256" key="1">
    <source>
        <dbReference type="SAM" id="MobiDB-lite"/>
    </source>
</evidence>
<feature type="region of interest" description="Disordered" evidence="1">
    <location>
        <begin position="179"/>
        <end position="228"/>
    </location>
</feature>
<reference evidence="5" key="1">
    <citation type="journal article" date="2017" name="Nat. Microbiol.">
        <title>Global analysis of biosynthetic gene clusters reveals vast potential of secondary metabolite production in Penicillium species.</title>
        <authorList>
            <person name="Nielsen J.C."/>
            <person name="Grijseels S."/>
            <person name="Prigent S."/>
            <person name="Ji B."/>
            <person name="Dainat J."/>
            <person name="Nielsen K.F."/>
            <person name="Frisvad J.C."/>
            <person name="Workman M."/>
            <person name="Nielsen J."/>
        </authorList>
    </citation>
    <scope>NUCLEOTIDE SEQUENCE [LARGE SCALE GENOMIC DNA]</scope>
    <source>
        <strain evidence="5">IBT 24891</strain>
    </source>
</reference>
<dbReference type="STRING" id="303698.A0A1V6SWJ0"/>
<dbReference type="OrthoDB" id="4367799at2759"/>
<comment type="caution">
    <text evidence="4">The sequence shown here is derived from an EMBL/GenBank/DDBJ whole genome shotgun (WGS) entry which is preliminary data.</text>
</comment>
<keyword evidence="2" id="KW-1133">Transmembrane helix</keyword>
<keyword evidence="3" id="KW-0732">Signal</keyword>
<dbReference type="PANTHER" id="PTHR40622">
    <property type="match status" value="1"/>
</dbReference>
<keyword evidence="2" id="KW-0812">Transmembrane</keyword>
<protein>
    <submittedName>
        <fullName evidence="4">Uncharacterized protein</fullName>
    </submittedName>
</protein>
<proteinExistence type="predicted"/>
<dbReference type="EMBL" id="MLKD01000018">
    <property type="protein sequence ID" value="OQE18341.1"/>
    <property type="molecule type" value="Genomic_DNA"/>
</dbReference>
<gene>
    <name evidence="4" type="ORF">PENSTE_c018G05763</name>
</gene>
<dbReference type="Proteomes" id="UP000191285">
    <property type="component" value="Unassembled WGS sequence"/>
</dbReference>
<feature type="compositionally biased region" description="Basic residues" evidence="1">
    <location>
        <begin position="248"/>
        <end position="257"/>
    </location>
</feature>
<feature type="compositionally biased region" description="Low complexity" evidence="1">
    <location>
        <begin position="183"/>
        <end position="221"/>
    </location>
</feature>
<evidence type="ECO:0000313" key="4">
    <source>
        <dbReference type="EMBL" id="OQE18341.1"/>
    </source>
</evidence>
<dbReference type="AlphaFoldDB" id="A0A1V6SWJ0"/>
<feature type="signal peptide" evidence="3">
    <location>
        <begin position="1"/>
        <end position="23"/>
    </location>
</feature>